<keyword evidence="1" id="KW-0347">Helicase</keyword>
<dbReference type="InterPro" id="IPR027417">
    <property type="entry name" value="P-loop_NTPase"/>
</dbReference>
<reference evidence="3" key="1">
    <citation type="submission" date="2023-10" db="EMBL/GenBank/DDBJ databases">
        <authorList>
            <person name="Chen Y."/>
            <person name="Shah S."/>
            <person name="Dougan E. K."/>
            <person name="Thang M."/>
            <person name="Chan C."/>
        </authorList>
    </citation>
    <scope>NUCLEOTIDE SEQUENCE [LARGE SCALE GENOMIC DNA]</scope>
</reference>
<evidence type="ECO:0000313" key="3">
    <source>
        <dbReference type="EMBL" id="CAK0798660.1"/>
    </source>
</evidence>
<keyword evidence="1" id="KW-0067">ATP-binding</keyword>
<comment type="catalytic activity">
    <reaction evidence="1">
        <text>ATP + H2O = ADP + phosphate + H(+)</text>
        <dbReference type="Rhea" id="RHEA:13065"/>
        <dbReference type="ChEBI" id="CHEBI:15377"/>
        <dbReference type="ChEBI" id="CHEBI:15378"/>
        <dbReference type="ChEBI" id="CHEBI:30616"/>
        <dbReference type="ChEBI" id="CHEBI:43474"/>
        <dbReference type="ChEBI" id="CHEBI:456216"/>
        <dbReference type="EC" id="5.6.2.3"/>
    </reaction>
</comment>
<dbReference type="EC" id="5.6.2.3" evidence="1"/>
<gene>
    <name evidence="3" type="ORF">PCOR1329_LOCUS7350</name>
</gene>
<keyword evidence="1" id="KW-0547">Nucleotide-binding</keyword>
<keyword evidence="1" id="KW-0233">DNA recombination</keyword>
<evidence type="ECO:0000313" key="4">
    <source>
        <dbReference type="Proteomes" id="UP001189429"/>
    </source>
</evidence>
<evidence type="ECO:0000259" key="2">
    <source>
        <dbReference type="Pfam" id="PF05970"/>
    </source>
</evidence>
<organism evidence="3 4">
    <name type="scientific">Prorocentrum cordatum</name>
    <dbReference type="NCBI Taxonomy" id="2364126"/>
    <lineage>
        <taxon>Eukaryota</taxon>
        <taxon>Sar</taxon>
        <taxon>Alveolata</taxon>
        <taxon>Dinophyceae</taxon>
        <taxon>Prorocentrales</taxon>
        <taxon>Prorocentraceae</taxon>
        <taxon>Prorocentrum</taxon>
    </lineage>
</organism>
<dbReference type="Pfam" id="PF05970">
    <property type="entry name" value="PIF1"/>
    <property type="match status" value="1"/>
</dbReference>
<keyword evidence="1" id="KW-0234">DNA repair</keyword>
<comment type="cofactor">
    <cofactor evidence="1">
        <name>Mg(2+)</name>
        <dbReference type="ChEBI" id="CHEBI:18420"/>
    </cofactor>
</comment>
<dbReference type="PANTHER" id="PTHR10492">
    <property type="match status" value="1"/>
</dbReference>
<keyword evidence="4" id="KW-1185">Reference proteome</keyword>
<accession>A0ABN9PZA7</accession>
<dbReference type="SUPFAM" id="SSF52540">
    <property type="entry name" value="P-loop containing nucleoside triphosphate hydrolases"/>
    <property type="match status" value="2"/>
</dbReference>
<proteinExistence type="inferred from homology"/>
<feature type="domain" description="DNA helicase Pif1-like DEAD-box helicase" evidence="2">
    <location>
        <begin position="81"/>
        <end position="285"/>
    </location>
</feature>
<dbReference type="InterPro" id="IPR010285">
    <property type="entry name" value="DNA_helicase_pif1-like_DEAD"/>
</dbReference>
<dbReference type="EMBL" id="CAUYUJ010001993">
    <property type="protein sequence ID" value="CAK0798660.1"/>
    <property type="molecule type" value="Genomic_DNA"/>
</dbReference>
<keyword evidence="1" id="KW-0378">Hydrolase</keyword>
<sequence length="460" mass="51079">MLATGMFAKDDEASRVLQELVDLRYTAHQLRFAFIVHLDLDATPVTLYNAFEKPMLKDFLDRGLALPTAREELQRSLRDPQQHAATTAIVASIDAQQSKLIFAHGAAGTGKSTIAKYIHQYTEHCGKSCVNVATTGQAALLLPAGATAHSTFKIPISDDDPLTCTLGLRASEAVRLARASVIQWDEWPCAKRTAWEAAVRFLDALRQAHGDDNAPKTIVCYGDFRQIPPVLKHASRRDTVAMSVRSSTTWDSFDLYALTTKHRQKKDAHYATWLETIGDGTAPATHSLDGVPGYVDLRLCPALLDPRGAIDFCFPSPNDARARASSKILAVTSDAVDAFNESILDVFTQTYRRPEFHRFSADTVEIDRADAFIEPHVTPEFLNVQTENGVPPHRLRLVVGALYEIMRNFSPDDRLMNRTQVTLAAVHEHHVDVETLDGRTFPLPRICFRWHLAKGATTIV</sequence>
<dbReference type="Gene3D" id="3.40.50.300">
    <property type="entry name" value="P-loop containing nucleotide triphosphate hydrolases"/>
    <property type="match status" value="1"/>
</dbReference>
<name>A0ABN9PZA7_9DINO</name>
<feature type="non-terminal residue" evidence="3">
    <location>
        <position position="460"/>
    </location>
</feature>
<comment type="similarity">
    <text evidence="1">Belongs to the helicase family.</text>
</comment>
<dbReference type="Proteomes" id="UP001189429">
    <property type="component" value="Unassembled WGS sequence"/>
</dbReference>
<keyword evidence="1" id="KW-0227">DNA damage</keyword>
<comment type="caution">
    <text evidence="3">The sequence shown here is derived from an EMBL/GenBank/DDBJ whole genome shotgun (WGS) entry which is preliminary data.</text>
</comment>
<evidence type="ECO:0000256" key="1">
    <source>
        <dbReference type="RuleBase" id="RU363044"/>
    </source>
</evidence>
<protein>
    <recommendedName>
        <fullName evidence="1">ATP-dependent DNA helicase</fullName>
        <ecNumber evidence="1">5.6.2.3</ecNumber>
    </recommendedName>
</protein>